<evidence type="ECO:0000313" key="8">
    <source>
        <dbReference type="Proteomes" id="UP000324336"/>
    </source>
</evidence>
<dbReference type="SUPFAM" id="SSF53850">
    <property type="entry name" value="Periplasmic binding protein-like II"/>
    <property type="match status" value="1"/>
</dbReference>
<evidence type="ECO:0000256" key="2">
    <source>
        <dbReference type="ARBA" id="ARBA00008520"/>
    </source>
</evidence>
<keyword evidence="7" id="KW-1185">Reference proteome</keyword>
<evidence type="ECO:0000313" key="4">
    <source>
        <dbReference type="EMBL" id="TXJ28121.1"/>
    </source>
</evidence>
<dbReference type="EMBL" id="SAXZ01000006">
    <property type="protein sequence ID" value="TXJ33702.1"/>
    <property type="molecule type" value="Genomic_DNA"/>
</dbReference>
<evidence type="ECO:0000313" key="10">
    <source>
        <dbReference type="Proteomes" id="UP000325116"/>
    </source>
</evidence>
<comment type="similarity">
    <text evidence="2">Belongs to the bacterial solute-binding protein 1 family.</text>
</comment>
<dbReference type="PROSITE" id="PS51257">
    <property type="entry name" value="PROKAR_LIPOPROTEIN"/>
    <property type="match status" value="1"/>
</dbReference>
<reference evidence="6" key="2">
    <citation type="submission" date="2019-01" db="EMBL/GenBank/DDBJ databases">
        <authorList>
            <person name="Thorell K."/>
        </authorList>
    </citation>
    <scope>NUCLEOTIDE SEQUENCE</scope>
    <source>
        <strain evidence="6">PC3714II</strain>
        <strain evidence="4">PC4597II</strain>
        <strain evidence="5">PC5099IV</strain>
        <strain evidence="3">W1</strain>
    </source>
</reference>
<dbReference type="InterPro" id="IPR050490">
    <property type="entry name" value="Bact_solute-bd_prot1"/>
</dbReference>
<evidence type="ECO:0000313" key="7">
    <source>
        <dbReference type="Proteomes" id="UP000322659"/>
    </source>
</evidence>
<dbReference type="PANTHER" id="PTHR43649:SF12">
    <property type="entry name" value="DIACETYLCHITOBIOSE BINDING PROTEIN DASA"/>
    <property type="match status" value="1"/>
</dbReference>
<evidence type="ECO:0000313" key="3">
    <source>
        <dbReference type="EMBL" id="TXJ13565.1"/>
    </source>
</evidence>
<dbReference type="EMBL" id="SAYG01000004">
    <property type="protein sequence ID" value="TXJ46244.1"/>
    <property type="molecule type" value="Genomic_DNA"/>
</dbReference>
<accession>A0A5C8EAM8</accession>
<evidence type="ECO:0000256" key="1">
    <source>
        <dbReference type="ARBA" id="ARBA00004418"/>
    </source>
</evidence>
<dbReference type="GO" id="GO:0042597">
    <property type="term" value="C:periplasmic space"/>
    <property type="evidence" value="ECO:0007669"/>
    <property type="project" value="UniProtKB-SubCell"/>
</dbReference>
<dbReference type="PANTHER" id="PTHR43649">
    <property type="entry name" value="ARABINOSE-BINDING PROTEIN-RELATED"/>
    <property type="match status" value="1"/>
</dbReference>
<dbReference type="AlphaFoldDB" id="A0A5C8EAM8"/>
<dbReference type="InterPro" id="IPR006059">
    <property type="entry name" value="SBP"/>
</dbReference>
<dbReference type="Proteomes" id="UP000322659">
    <property type="component" value="Unassembled WGS sequence"/>
</dbReference>
<comment type="subcellular location">
    <subcellularLocation>
        <location evidence="1">Periplasm</location>
    </subcellularLocation>
</comment>
<dbReference type="EMBL" id="SAYA01000002">
    <property type="protein sequence ID" value="TXJ28121.1"/>
    <property type="molecule type" value="Genomic_DNA"/>
</dbReference>
<sequence>MQIKKLYMIIAITSFLVISCSKTSKDNSDVWTEIDKDTETTIEVWAWNVAASHLQATVESFNKKYPKIKVNVTEFGGNAALKQKLFIALGANSDLPNLIQIEDVDVPLITENYHEFILDLKDKMPNNWSNIVAPSKISTSFDTTGKQVVMPFGIGIGVLFYREDLFKKAGINIEDIVTWEDYINAGKKLQSRLPNTKMIGMPYPQGFSAFIRAVMLQQNKDYFTKDGKIAIASKEAIEAGKLIQRLVLEGIAFDTTDWTGTIRACKTDDIASIPYGIWWGGTLKDQAPEMKGKWKVTYLPILKQGDIKTSIWGGASGAVVNVGDAVKQTAAVEFAKNAMLTVENQMLAYKSYGLIPTYLPTFDEDEFYEEDPYFGKGFNELVPELIRMMPLAAKYTEIFPDTQTYMESAYQAIVNEKADPEQILKYTAQQLKNSTGVDIAE</sequence>
<dbReference type="Proteomes" id="UP000324336">
    <property type="component" value="Unassembled WGS sequence"/>
</dbReference>
<proteinExistence type="inferred from homology"/>
<protein>
    <submittedName>
        <fullName evidence="6">Extracellular solute-binding protein</fullName>
    </submittedName>
</protein>
<dbReference type="Proteomes" id="UP000324574">
    <property type="component" value="Unassembled WGS sequence"/>
</dbReference>
<evidence type="ECO:0000313" key="5">
    <source>
        <dbReference type="EMBL" id="TXJ33702.1"/>
    </source>
</evidence>
<comment type="caution">
    <text evidence="6">The sequence shown here is derived from an EMBL/GenBank/DDBJ whole genome shotgun (WGS) entry which is preliminary data.</text>
</comment>
<dbReference type="EMBL" id="SAXT01000001">
    <property type="protein sequence ID" value="TXJ13565.1"/>
    <property type="molecule type" value="Genomic_DNA"/>
</dbReference>
<dbReference type="Proteomes" id="UP000325116">
    <property type="component" value="Unassembled WGS sequence"/>
</dbReference>
<evidence type="ECO:0000313" key="9">
    <source>
        <dbReference type="Proteomes" id="UP000324574"/>
    </source>
</evidence>
<evidence type="ECO:0000313" key="6">
    <source>
        <dbReference type="EMBL" id="TXJ46244.1"/>
    </source>
</evidence>
<dbReference type="RefSeq" id="WP_147525811.1">
    <property type="nucleotide sequence ID" value="NZ_SAXT01000001.1"/>
</dbReference>
<reference evidence="7 8" key="1">
    <citation type="journal article" date="1992" name="Lakartidningen">
        <title>[Penicillin V and not amoxicillin is the first choice preparation in acute otitis].</title>
        <authorList>
            <person name="Kamme C."/>
            <person name="Lundgren K."/>
            <person name="Prellner K."/>
        </authorList>
    </citation>
    <scope>NUCLEOTIDE SEQUENCE [LARGE SCALE GENOMIC DNA]</scope>
    <source>
        <strain evidence="6 9">PC3714II</strain>
        <strain evidence="4 8">PC4597II</strain>
        <strain evidence="5 7">PC5099IV</strain>
        <strain evidence="3 10">W1</strain>
    </source>
</reference>
<name>A0A5C8EAM8_9SPIR</name>
<organism evidence="6 9">
    <name type="scientific">Brachyspira aalborgi</name>
    <dbReference type="NCBI Taxonomy" id="29522"/>
    <lineage>
        <taxon>Bacteria</taxon>
        <taxon>Pseudomonadati</taxon>
        <taxon>Spirochaetota</taxon>
        <taxon>Spirochaetia</taxon>
        <taxon>Brachyspirales</taxon>
        <taxon>Brachyspiraceae</taxon>
        <taxon>Brachyspira</taxon>
    </lineage>
</organism>
<dbReference type="Pfam" id="PF01547">
    <property type="entry name" value="SBP_bac_1"/>
    <property type="match status" value="1"/>
</dbReference>
<dbReference type="Gene3D" id="3.40.190.10">
    <property type="entry name" value="Periplasmic binding protein-like II"/>
    <property type="match status" value="1"/>
</dbReference>
<gene>
    <name evidence="6" type="ORF">EPJ70_01770</name>
    <name evidence="5" type="ORF">EPJ71_02680</name>
    <name evidence="4" type="ORF">EPJ73_01700</name>
    <name evidence="3" type="ORF">EPJ80_02165</name>
</gene>